<gene>
    <name evidence="2" type="ORF">BpHYR1_051237</name>
</gene>
<dbReference type="Proteomes" id="UP000276133">
    <property type="component" value="Unassembled WGS sequence"/>
</dbReference>
<reference evidence="2 3" key="1">
    <citation type="journal article" date="2018" name="Sci. Rep.">
        <title>Genomic signatures of local adaptation to the degree of environmental predictability in rotifers.</title>
        <authorList>
            <person name="Franch-Gras L."/>
            <person name="Hahn C."/>
            <person name="Garcia-Roger E.M."/>
            <person name="Carmona M.J."/>
            <person name="Serra M."/>
            <person name="Gomez A."/>
        </authorList>
    </citation>
    <scope>NUCLEOTIDE SEQUENCE [LARGE SCALE GENOMIC DNA]</scope>
    <source>
        <strain evidence="2">HYR1</strain>
    </source>
</reference>
<accession>A0A3M7REK8</accession>
<dbReference type="OrthoDB" id="10068869at2759"/>
<name>A0A3M7REK8_BRAPC</name>
<dbReference type="EMBL" id="REGN01003624">
    <property type="protein sequence ID" value="RNA21698.1"/>
    <property type="molecule type" value="Genomic_DNA"/>
</dbReference>
<protein>
    <submittedName>
        <fullName evidence="2">von Willebrand factor A domain-containing 3B isoform X1</fullName>
    </submittedName>
</protein>
<evidence type="ECO:0000313" key="3">
    <source>
        <dbReference type="Proteomes" id="UP000276133"/>
    </source>
</evidence>
<dbReference type="InterPro" id="IPR032770">
    <property type="entry name" value="DUF4537"/>
</dbReference>
<feature type="domain" description="DUF4537" evidence="1">
    <location>
        <begin position="3"/>
        <end position="76"/>
    </location>
</feature>
<keyword evidence="3" id="KW-1185">Reference proteome</keyword>
<feature type="non-terminal residue" evidence="2">
    <location>
        <position position="1"/>
    </location>
</feature>
<dbReference type="Pfam" id="PF15057">
    <property type="entry name" value="DUF4537"/>
    <property type="match status" value="2"/>
</dbReference>
<feature type="domain" description="DUF4537" evidence="1">
    <location>
        <begin position="87"/>
        <end position="201"/>
    </location>
</feature>
<proteinExistence type="predicted"/>
<sequence length="301" mass="34992">EDLISGIKSPSFDLDIGDPVLATHPEYESSYAPGQVIHVSNDMKTYHVRFYDYGEAVVSNNEIFKMHRIKFQFDINEILRLEKRWIGQKIIARNNNKRVYELGKVVRKVDMGRQYEMEWSDGTESIQNANHMFGKFTRKQTKHNLDYVLAPKGNVYLPGRITARRGNQFIVRYFDDSLNEHVSEEACFWLSKCYYEDAAQFCRNQSMFYRDFDEHNFIQNDLSESSHSIGRETPVVSAKDFFTGKTSVIRRKQPSSNPPNRILVKIEVPNLNIGVSISETTSNLRSIFQSKQTLFFSINLN</sequence>
<organism evidence="2 3">
    <name type="scientific">Brachionus plicatilis</name>
    <name type="common">Marine rotifer</name>
    <name type="synonym">Brachionus muelleri</name>
    <dbReference type="NCBI Taxonomy" id="10195"/>
    <lineage>
        <taxon>Eukaryota</taxon>
        <taxon>Metazoa</taxon>
        <taxon>Spiralia</taxon>
        <taxon>Gnathifera</taxon>
        <taxon>Rotifera</taxon>
        <taxon>Eurotatoria</taxon>
        <taxon>Monogononta</taxon>
        <taxon>Pseudotrocha</taxon>
        <taxon>Ploima</taxon>
        <taxon>Brachionidae</taxon>
        <taxon>Brachionus</taxon>
    </lineage>
</organism>
<comment type="caution">
    <text evidence="2">The sequence shown here is derived from an EMBL/GenBank/DDBJ whole genome shotgun (WGS) entry which is preliminary data.</text>
</comment>
<dbReference type="AlphaFoldDB" id="A0A3M7REK8"/>
<dbReference type="CDD" id="cd20379">
    <property type="entry name" value="Tudor_dTUD-like"/>
    <property type="match status" value="1"/>
</dbReference>
<evidence type="ECO:0000259" key="1">
    <source>
        <dbReference type="Pfam" id="PF15057"/>
    </source>
</evidence>
<evidence type="ECO:0000313" key="2">
    <source>
        <dbReference type="EMBL" id="RNA21698.1"/>
    </source>
</evidence>
<dbReference type="Gene3D" id="2.30.30.140">
    <property type="match status" value="1"/>
</dbReference>